<dbReference type="Gene3D" id="3.90.350.10">
    <property type="entry name" value="Transposase Inhibitor Protein From Tn5, Chain A, domain 1"/>
    <property type="match status" value="1"/>
</dbReference>
<comment type="caution">
    <text evidence="3">The sequence shown here is derived from an EMBL/GenBank/DDBJ whole genome shotgun (WGS) entry which is preliminary data.</text>
</comment>
<dbReference type="GO" id="GO:0004803">
    <property type="term" value="F:transposase activity"/>
    <property type="evidence" value="ECO:0007669"/>
    <property type="project" value="InterPro"/>
</dbReference>
<dbReference type="OrthoDB" id="9796012at2"/>
<dbReference type="GO" id="GO:0006313">
    <property type="term" value="P:DNA transposition"/>
    <property type="evidence" value="ECO:0007669"/>
    <property type="project" value="InterPro"/>
</dbReference>
<gene>
    <name evidence="3" type="ORF">DNK49_22220</name>
</gene>
<keyword evidence="4" id="KW-1185">Reference proteome</keyword>
<evidence type="ECO:0000313" key="3">
    <source>
        <dbReference type="EMBL" id="PZA14351.1"/>
    </source>
</evidence>
<dbReference type="GO" id="GO:0003677">
    <property type="term" value="F:DNA binding"/>
    <property type="evidence" value="ECO:0007669"/>
    <property type="project" value="InterPro"/>
</dbReference>
<feature type="region of interest" description="Disordered" evidence="1">
    <location>
        <begin position="392"/>
        <end position="412"/>
    </location>
</feature>
<dbReference type="Proteomes" id="UP000248259">
    <property type="component" value="Unassembled WGS sequence"/>
</dbReference>
<dbReference type="SUPFAM" id="SSF53098">
    <property type="entry name" value="Ribonuclease H-like"/>
    <property type="match status" value="1"/>
</dbReference>
<dbReference type="EMBL" id="QKOE01000036">
    <property type="protein sequence ID" value="PZA14351.1"/>
    <property type="molecule type" value="Genomic_DNA"/>
</dbReference>
<protein>
    <submittedName>
        <fullName evidence="3">IS4 family transposase</fullName>
    </submittedName>
</protein>
<evidence type="ECO:0000259" key="2">
    <source>
        <dbReference type="Pfam" id="PF01609"/>
    </source>
</evidence>
<sequence>MVKRLANFLNSQEFLESSRLAPQFFTRCRVLPFATVLAFLLCGVRGAVQAELDSFFALLTQRTRLLRVVTAQAFSKARHQIRADVFERVNRALLALVGEEIGFARWCGLRLVAGDDSHVRLTLFDPERRVRYIKEAVAFGLFLPGLELFEHFTLYEPVCDERQMLVEHLDGLAADDLLLLDRGYPSAWLVALLIHRNIPFCMRCDVQDNGFAVVRRFMRSGQPEVFVTLPTPSVRDATGYECPRTPPRVRLIRQITPQGKVRVLMTSLCDTERFPLEAFAELYHQRWRIEEAFKRLKHRLHLEHTSGLSWLAARQDFGAKAVCDNLAALAAWCAAQRHLVPDTAWRINRTLAFNVLRRILPRALVTATLGARIVAEVLTQIALNVQKFVPERHRPRTPRNKPHKFHAYKPAV</sequence>
<organism evidence="3 4">
    <name type="scientific">Parazoarcus communis SWub3 = DSM 12120</name>
    <dbReference type="NCBI Taxonomy" id="1121029"/>
    <lineage>
        <taxon>Bacteria</taxon>
        <taxon>Pseudomonadati</taxon>
        <taxon>Pseudomonadota</taxon>
        <taxon>Betaproteobacteria</taxon>
        <taxon>Rhodocyclales</taxon>
        <taxon>Zoogloeaceae</taxon>
        <taxon>Parazoarcus</taxon>
    </lineage>
</organism>
<evidence type="ECO:0000256" key="1">
    <source>
        <dbReference type="SAM" id="MobiDB-lite"/>
    </source>
</evidence>
<dbReference type="NCBIfam" id="NF033592">
    <property type="entry name" value="transpos_IS4_1"/>
    <property type="match status" value="1"/>
</dbReference>
<dbReference type="InterPro" id="IPR047952">
    <property type="entry name" value="Transpos_IS4"/>
</dbReference>
<dbReference type="Pfam" id="PF01609">
    <property type="entry name" value="DDE_Tnp_1"/>
    <property type="match status" value="1"/>
</dbReference>
<feature type="compositionally biased region" description="Basic residues" evidence="1">
    <location>
        <begin position="393"/>
        <end position="412"/>
    </location>
</feature>
<accession>A0A323UPY2</accession>
<dbReference type="InterPro" id="IPR012337">
    <property type="entry name" value="RNaseH-like_sf"/>
</dbReference>
<feature type="domain" description="Transposase IS4-like" evidence="2">
    <location>
        <begin position="162"/>
        <end position="323"/>
    </location>
</feature>
<proteinExistence type="predicted"/>
<dbReference type="InterPro" id="IPR002559">
    <property type="entry name" value="Transposase_11"/>
</dbReference>
<name>A0A323UPY2_9RHOO</name>
<evidence type="ECO:0000313" key="4">
    <source>
        <dbReference type="Proteomes" id="UP000248259"/>
    </source>
</evidence>
<reference evidence="3 4" key="1">
    <citation type="submission" date="2018-06" db="EMBL/GenBank/DDBJ databases">
        <title>Azoarcus communis strain SWub3 genome.</title>
        <authorList>
            <person name="Zorraquino Salvo V."/>
            <person name="Toubiana D."/>
            <person name="Blumwald E."/>
        </authorList>
    </citation>
    <scope>NUCLEOTIDE SEQUENCE [LARGE SCALE GENOMIC DNA]</scope>
    <source>
        <strain evidence="3 4">SWub3</strain>
    </source>
</reference>
<dbReference type="AlphaFoldDB" id="A0A323UPY2"/>